<comment type="caution">
    <text evidence="2">The sequence shown here is derived from an EMBL/GenBank/DDBJ whole genome shotgun (WGS) entry which is preliminary data.</text>
</comment>
<dbReference type="GeneID" id="59259520"/>
<accession>A0A8H6EJ00</accession>
<proteinExistence type="predicted"/>
<feature type="compositionally biased region" description="Low complexity" evidence="1">
    <location>
        <begin position="270"/>
        <end position="286"/>
    </location>
</feature>
<dbReference type="AlphaFoldDB" id="A0A8H6EJ00"/>
<dbReference type="OrthoDB" id="3537657at2759"/>
<protein>
    <submittedName>
        <fullName evidence="2">Uncharacterized protein</fullName>
    </submittedName>
</protein>
<dbReference type="RefSeq" id="XP_037192923.1">
    <property type="nucleotide sequence ID" value="XM_037335828.1"/>
</dbReference>
<name>A0A8H6EJ00_9HELO</name>
<reference evidence="2 3" key="1">
    <citation type="journal article" date="2020" name="Phytopathology">
        <title>A high-quality genome resource of Botrytis fragariae, a new and rapidly spreading fungal pathogen causing strawberry gray mold in the U.S.A.</title>
        <authorList>
            <person name="Wu Y."/>
            <person name="Saski C.A."/>
            <person name="Schnabel G."/>
            <person name="Xiao S."/>
            <person name="Hu M."/>
        </authorList>
    </citation>
    <scope>NUCLEOTIDE SEQUENCE [LARGE SCALE GENOMIC DNA]</scope>
    <source>
        <strain evidence="2 3">BVB16</strain>
    </source>
</reference>
<evidence type="ECO:0000256" key="1">
    <source>
        <dbReference type="SAM" id="MobiDB-lite"/>
    </source>
</evidence>
<dbReference type="EMBL" id="JABFCT010000008">
    <property type="protein sequence ID" value="KAF5873977.1"/>
    <property type="molecule type" value="Genomic_DNA"/>
</dbReference>
<dbReference type="Proteomes" id="UP000531561">
    <property type="component" value="Unassembled WGS sequence"/>
</dbReference>
<evidence type="ECO:0000313" key="2">
    <source>
        <dbReference type="EMBL" id="KAF5873977.1"/>
    </source>
</evidence>
<gene>
    <name evidence="2" type="ORF">Bfra_005444</name>
</gene>
<sequence length="541" mass="62433">MTSDRDLRRDHERDRDKVVELNRQNEKIELVQLENFYRMKNSAVKIHDDKYGSKEMWSKMIINASQNSTLLAPAEFTIQDKHGKRRTVKIGPKTSAHDVKRVIDMYDVAKYEEQKKREMADWERSKEEFGSRLREILREKNHILGFSPRDESFDACFSDLGYSSHITPAHVTHHTSFRQPTPDLKFERENSRMSDQLRAAQRQLAEAREEYRTLEYENYKLIQENVEVSESLDSTQKLLEQIAENRDEHVKTNRKYAEENRKLECELESAQAQLQTQTQTQTQAQPQPQPRSWWSSARKVTFDDTSEQLREEVKRLSRSLENMKSGREPHNILRDVGVETRLEFLQLSKAHEYPVIRHHTHHRIVSSSSTPELNMELGAKNKSTDGSSLYGGNIRADAALLSINSNHRVKFEQTFKDIYGVAFSEVTKGCSNKYAPQCKVTEMANLRGTMAHLGCFTRHTPDKDADDRFLALSVYCEGKYEDVDRRSTTALQAAKTFSSDLRVIEACNKMRGICDSLVERTKSGGHRSNLFTGGGIGGRYI</sequence>
<evidence type="ECO:0000313" key="3">
    <source>
        <dbReference type="Proteomes" id="UP000531561"/>
    </source>
</evidence>
<organism evidence="2 3">
    <name type="scientific">Botrytis fragariae</name>
    <dbReference type="NCBI Taxonomy" id="1964551"/>
    <lineage>
        <taxon>Eukaryota</taxon>
        <taxon>Fungi</taxon>
        <taxon>Dikarya</taxon>
        <taxon>Ascomycota</taxon>
        <taxon>Pezizomycotina</taxon>
        <taxon>Leotiomycetes</taxon>
        <taxon>Helotiales</taxon>
        <taxon>Sclerotiniaceae</taxon>
        <taxon>Botrytis</taxon>
    </lineage>
</organism>
<keyword evidence="3" id="KW-1185">Reference proteome</keyword>
<feature type="region of interest" description="Disordered" evidence="1">
    <location>
        <begin position="269"/>
        <end position="295"/>
    </location>
</feature>